<reference evidence="15" key="2">
    <citation type="submission" date="2025-05" db="UniProtKB">
        <authorList>
            <consortium name="Ensembl"/>
        </authorList>
    </citation>
    <scope>IDENTIFICATION</scope>
</reference>
<dbReference type="EC" id="2.7.11.1" evidence="1"/>
<dbReference type="GeneTree" id="ENSGT00940000160233"/>
<sequence length="386" mass="43029">LWKVRRIVRNYFYTLLRSIANFLSMDLVPTLKCPMPSPVPLTCFFPREFSPSVDLRPCSSPLELPGNGGKLFLEGTPSPRARRLPQRLAWCSIDWEQICFLQKVGTGGFGSVYKGTYRGLTVAIKQVKKCSKNRLASRQSFWAELNVARLCHKNVVRVVAASTCTPAGYNSLGTIIMEYGGHTTLHDVIYGASSAPDDQEYRVEEPLDLGRCLQYSLDVVSGLLFLHSQGIVHLDLKPANILIGEQEVCKIGDFGCSQRIEDLLGLNAHHCHLGGTYTHRAPEILKGETVTGKADIYSFAITLWQMVTKEVPYSGDHQYILYAVVAYNLRPPLTFSVFTDSIPGQKLERIIRCCWTADTLVRPSSDLLLGDLNSLHTYLADVNARS</sequence>
<dbReference type="FunFam" id="3.30.200.20:FF:000316">
    <property type="entry name" value="Proto-oncogene serine/threonine-protein kinase mos"/>
    <property type="match status" value="1"/>
</dbReference>
<evidence type="ECO:0000256" key="4">
    <source>
        <dbReference type="ARBA" id="ARBA00022741"/>
    </source>
</evidence>
<dbReference type="Pfam" id="PF00069">
    <property type="entry name" value="Pkinase"/>
    <property type="match status" value="1"/>
</dbReference>
<evidence type="ECO:0000256" key="1">
    <source>
        <dbReference type="ARBA" id="ARBA00012513"/>
    </source>
</evidence>
<evidence type="ECO:0000256" key="5">
    <source>
        <dbReference type="ARBA" id="ARBA00022777"/>
    </source>
</evidence>
<keyword evidence="2 13" id="KW-0723">Serine/threonine-protein kinase</keyword>
<dbReference type="PROSITE" id="PS00108">
    <property type="entry name" value="PROTEIN_KINASE_ST"/>
    <property type="match status" value="1"/>
</dbReference>
<evidence type="ECO:0000256" key="2">
    <source>
        <dbReference type="ARBA" id="ARBA00022527"/>
    </source>
</evidence>
<keyword evidence="16" id="KW-1185">Reference proteome</keyword>
<dbReference type="InterPro" id="IPR000719">
    <property type="entry name" value="Prot_kinase_dom"/>
</dbReference>
<gene>
    <name evidence="15" type="primary">LOC114053787</name>
</gene>
<dbReference type="OMA" id="LSWCSID"/>
<dbReference type="Proteomes" id="UP000314987">
    <property type="component" value="Unassembled WGS sequence"/>
</dbReference>
<keyword evidence="4 12" id="KW-0547">Nucleotide-binding</keyword>
<dbReference type="Ensembl" id="ENSVURT00010030241.1">
    <property type="protein sequence ID" value="ENSVURP00010026552.1"/>
    <property type="gene ID" value="ENSVURG00010020321.1"/>
</dbReference>
<evidence type="ECO:0000256" key="10">
    <source>
        <dbReference type="ARBA" id="ARBA00047899"/>
    </source>
</evidence>
<name>A0A4X2KG51_VOMUR</name>
<proteinExistence type="inferred from homology"/>
<feature type="binding site" evidence="12">
    <location>
        <position position="125"/>
    </location>
    <ligand>
        <name>ATP</name>
        <dbReference type="ChEBI" id="CHEBI:30616"/>
    </ligand>
</feature>
<protein>
    <recommendedName>
        <fullName evidence="8">Proto-oncogene serine/threonine-protein kinase mos</fullName>
        <ecNumber evidence="1">2.7.11.1</ecNumber>
    </recommendedName>
    <alternativeName>
        <fullName evidence="7">Oocyte maturation factor mos</fullName>
    </alternativeName>
    <alternativeName>
        <fullName evidence="9">Proto-oncogene c-Mos</fullName>
    </alternativeName>
</protein>
<evidence type="ECO:0000256" key="8">
    <source>
        <dbReference type="ARBA" id="ARBA00044101"/>
    </source>
</evidence>
<dbReference type="SMART" id="SM00220">
    <property type="entry name" value="S_TKc"/>
    <property type="match status" value="1"/>
</dbReference>
<dbReference type="SUPFAM" id="SSF56112">
    <property type="entry name" value="Protein kinase-like (PK-like)"/>
    <property type="match status" value="1"/>
</dbReference>
<comment type="catalytic activity">
    <reaction evidence="11">
        <text>L-seryl-[protein] + ATP = O-phospho-L-seryl-[protein] + ADP + H(+)</text>
        <dbReference type="Rhea" id="RHEA:17989"/>
        <dbReference type="Rhea" id="RHEA-COMP:9863"/>
        <dbReference type="Rhea" id="RHEA-COMP:11604"/>
        <dbReference type="ChEBI" id="CHEBI:15378"/>
        <dbReference type="ChEBI" id="CHEBI:29999"/>
        <dbReference type="ChEBI" id="CHEBI:30616"/>
        <dbReference type="ChEBI" id="CHEBI:83421"/>
        <dbReference type="ChEBI" id="CHEBI:456216"/>
        <dbReference type="EC" id="2.7.11.1"/>
    </reaction>
</comment>
<dbReference type="PROSITE" id="PS00107">
    <property type="entry name" value="PROTEIN_KINASE_ATP"/>
    <property type="match status" value="1"/>
</dbReference>
<dbReference type="PANTHER" id="PTHR44329:SF285">
    <property type="entry name" value="V-MOS MOLONEY MURINE SARCOMA VIRAL ONCO HOMOLOG"/>
    <property type="match status" value="1"/>
</dbReference>
<comment type="catalytic activity">
    <reaction evidence="10">
        <text>L-threonyl-[protein] + ATP = O-phospho-L-threonyl-[protein] + ADP + H(+)</text>
        <dbReference type="Rhea" id="RHEA:46608"/>
        <dbReference type="Rhea" id="RHEA-COMP:11060"/>
        <dbReference type="Rhea" id="RHEA-COMP:11605"/>
        <dbReference type="ChEBI" id="CHEBI:15378"/>
        <dbReference type="ChEBI" id="CHEBI:30013"/>
        <dbReference type="ChEBI" id="CHEBI:30616"/>
        <dbReference type="ChEBI" id="CHEBI:61977"/>
        <dbReference type="ChEBI" id="CHEBI:456216"/>
        <dbReference type="EC" id="2.7.11.1"/>
    </reaction>
</comment>
<dbReference type="GO" id="GO:0005524">
    <property type="term" value="F:ATP binding"/>
    <property type="evidence" value="ECO:0007669"/>
    <property type="project" value="UniProtKB-UniRule"/>
</dbReference>
<dbReference type="InterPro" id="IPR008271">
    <property type="entry name" value="Ser/Thr_kinase_AS"/>
</dbReference>
<dbReference type="Ensembl" id="ENSVURT00010009519.1">
    <property type="protein sequence ID" value="ENSVURP00010008387.1"/>
    <property type="gene ID" value="ENSVURG00010006506.1"/>
</dbReference>
<dbReference type="Gene3D" id="1.10.510.10">
    <property type="entry name" value="Transferase(Phosphotransferase) domain 1"/>
    <property type="match status" value="1"/>
</dbReference>
<keyword evidence="5" id="KW-0418">Kinase</keyword>
<dbReference type="InterPro" id="IPR017441">
    <property type="entry name" value="Protein_kinase_ATP_BS"/>
</dbReference>
<dbReference type="InterPro" id="IPR051681">
    <property type="entry name" value="Ser/Thr_Kinases-Pseudokinases"/>
</dbReference>
<evidence type="ECO:0000256" key="7">
    <source>
        <dbReference type="ARBA" id="ARBA00041254"/>
    </source>
</evidence>
<accession>A0A4X2KG51</accession>
<dbReference type="CDD" id="cd13979">
    <property type="entry name" value="STKc_Mos"/>
    <property type="match status" value="1"/>
</dbReference>
<evidence type="ECO:0000259" key="14">
    <source>
        <dbReference type="PROSITE" id="PS50011"/>
    </source>
</evidence>
<keyword evidence="6 12" id="KW-0067">ATP-binding</keyword>
<dbReference type="FunFam" id="1.10.510.10:FF:000490">
    <property type="entry name" value="Proto-oncogene serine/threonine-protein kinase mos"/>
    <property type="match status" value="1"/>
</dbReference>
<evidence type="ECO:0000256" key="11">
    <source>
        <dbReference type="ARBA" id="ARBA00048679"/>
    </source>
</evidence>
<evidence type="ECO:0000256" key="12">
    <source>
        <dbReference type="PROSITE-ProRule" id="PRU10141"/>
    </source>
</evidence>
<keyword evidence="3" id="KW-0808">Transferase</keyword>
<evidence type="ECO:0000256" key="13">
    <source>
        <dbReference type="RuleBase" id="RU000304"/>
    </source>
</evidence>
<evidence type="ECO:0000256" key="9">
    <source>
        <dbReference type="ARBA" id="ARBA00044277"/>
    </source>
</evidence>
<organism evidence="15 16">
    <name type="scientific">Vombatus ursinus</name>
    <name type="common">Common wombat</name>
    <dbReference type="NCBI Taxonomy" id="29139"/>
    <lineage>
        <taxon>Eukaryota</taxon>
        <taxon>Metazoa</taxon>
        <taxon>Chordata</taxon>
        <taxon>Craniata</taxon>
        <taxon>Vertebrata</taxon>
        <taxon>Euteleostomi</taxon>
        <taxon>Mammalia</taxon>
        <taxon>Metatheria</taxon>
        <taxon>Diprotodontia</taxon>
        <taxon>Vombatidae</taxon>
        <taxon>Vombatus</taxon>
    </lineage>
</organism>
<dbReference type="PROSITE" id="PS50011">
    <property type="entry name" value="PROTEIN_KINASE_DOM"/>
    <property type="match status" value="1"/>
</dbReference>
<evidence type="ECO:0000256" key="3">
    <source>
        <dbReference type="ARBA" id="ARBA00022679"/>
    </source>
</evidence>
<dbReference type="AlphaFoldDB" id="A0A4X2KG51"/>
<evidence type="ECO:0000256" key="6">
    <source>
        <dbReference type="ARBA" id="ARBA00022840"/>
    </source>
</evidence>
<dbReference type="GO" id="GO:0004674">
    <property type="term" value="F:protein serine/threonine kinase activity"/>
    <property type="evidence" value="ECO:0007669"/>
    <property type="project" value="UniProtKB-KW"/>
</dbReference>
<dbReference type="PANTHER" id="PTHR44329">
    <property type="entry name" value="SERINE/THREONINE-PROTEIN KINASE TNNI3K-RELATED"/>
    <property type="match status" value="1"/>
</dbReference>
<evidence type="ECO:0000313" key="16">
    <source>
        <dbReference type="Proteomes" id="UP000314987"/>
    </source>
</evidence>
<dbReference type="Gene3D" id="3.30.200.20">
    <property type="entry name" value="Phosphorylase Kinase, domain 1"/>
    <property type="match status" value="1"/>
</dbReference>
<feature type="domain" description="Protein kinase" evidence="14">
    <location>
        <begin position="98"/>
        <end position="379"/>
    </location>
</feature>
<comment type="similarity">
    <text evidence="13">Belongs to the protein kinase superfamily.</text>
</comment>
<dbReference type="STRING" id="29139.ENSVURP00010008387"/>
<evidence type="ECO:0000313" key="15">
    <source>
        <dbReference type="Ensembl" id="ENSVURP00010008387.1"/>
    </source>
</evidence>
<dbReference type="InterPro" id="IPR011009">
    <property type="entry name" value="Kinase-like_dom_sf"/>
</dbReference>
<reference evidence="16" key="1">
    <citation type="submission" date="2018-12" db="EMBL/GenBank/DDBJ databases">
        <authorList>
            <person name="Yazar S."/>
        </authorList>
    </citation>
    <scope>NUCLEOTIDE SEQUENCE [LARGE SCALE GENOMIC DNA]</scope>
</reference>